<proteinExistence type="predicted"/>
<gene>
    <name evidence="2" type="ORF">LCGC14_0390810</name>
</gene>
<organism evidence="2">
    <name type="scientific">marine sediment metagenome</name>
    <dbReference type="NCBI Taxonomy" id="412755"/>
    <lineage>
        <taxon>unclassified sequences</taxon>
        <taxon>metagenomes</taxon>
        <taxon>ecological metagenomes</taxon>
    </lineage>
</organism>
<evidence type="ECO:0000256" key="1">
    <source>
        <dbReference type="SAM" id="MobiDB-lite"/>
    </source>
</evidence>
<evidence type="ECO:0000313" key="2">
    <source>
        <dbReference type="EMBL" id="KKN74461.1"/>
    </source>
</evidence>
<comment type="caution">
    <text evidence="2">The sequence shown here is derived from an EMBL/GenBank/DDBJ whole genome shotgun (WGS) entry which is preliminary data.</text>
</comment>
<feature type="region of interest" description="Disordered" evidence="1">
    <location>
        <begin position="124"/>
        <end position="144"/>
    </location>
</feature>
<reference evidence="2" key="1">
    <citation type="journal article" date="2015" name="Nature">
        <title>Complex archaea that bridge the gap between prokaryotes and eukaryotes.</title>
        <authorList>
            <person name="Spang A."/>
            <person name="Saw J.H."/>
            <person name="Jorgensen S.L."/>
            <person name="Zaremba-Niedzwiedzka K."/>
            <person name="Martijn J."/>
            <person name="Lind A.E."/>
            <person name="van Eijk R."/>
            <person name="Schleper C."/>
            <person name="Guy L."/>
            <person name="Ettema T.J."/>
        </authorList>
    </citation>
    <scope>NUCLEOTIDE SEQUENCE</scope>
</reference>
<accession>A0A0F9VLV0</accession>
<sequence length="144" mass="16494">MAKNKDLIQKTHEPHVLPCKLTERDRADAADKLATALQRVESLTLEKKAKVAEFKGMIDNQAERIHSLTIEVKDGIAQRTIECELLLNYSKLTATLVRLDIGDIVEEREMTHYEKQMKFEFEKKGKSMKGKVEAEEAEHDKGEK</sequence>
<name>A0A0F9VLV0_9ZZZZ</name>
<protein>
    <submittedName>
        <fullName evidence="2">Uncharacterized protein</fullName>
    </submittedName>
</protein>
<dbReference type="AlphaFoldDB" id="A0A0F9VLV0"/>
<dbReference type="EMBL" id="LAZR01000326">
    <property type="protein sequence ID" value="KKN74461.1"/>
    <property type="molecule type" value="Genomic_DNA"/>
</dbReference>